<dbReference type="Proteomes" id="UP000321201">
    <property type="component" value="Unassembled WGS sequence"/>
</dbReference>
<reference evidence="1 2" key="1">
    <citation type="submission" date="2019-08" db="EMBL/GenBank/DDBJ databases">
        <title>Pelomicrobium methylotrophicum gen. nov., sp. nov. a moderately thermophilic, facultatively anaerobic, lithoautotrophic and methylotrophic bacterium isolated from a terrestrial mud volcano.</title>
        <authorList>
            <person name="Slobodkina G.B."/>
            <person name="Merkel A.Y."/>
            <person name="Slobodkin A.I."/>
        </authorList>
    </citation>
    <scope>NUCLEOTIDE SEQUENCE [LARGE SCALE GENOMIC DNA]</scope>
    <source>
        <strain evidence="1 2">SM250</strain>
    </source>
</reference>
<keyword evidence="2" id="KW-1185">Reference proteome</keyword>
<evidence type="ECO:0000313" key="2">
    <source>
        <dbReference type="Proteomes" id="UP000321201"/>
    </source>
</evidence>
<accession>A0A5C7EJM4</accession>
<dbReference type="InParanoid" id="A0A5C7EJM4"/>
<name>A0A5C7EJM4_9PROT</name>
<dbReference type="AlphaFoldDB" id="A0A5C7EJM4"/>
<evidence type="ECO:0000313" key="1">
    <source>
        <dbReference type="EMBL" id="TXF11633.1"/>
    </source>
</evidence>
<comment type="caution">
    <text evidence="1">The sequence shown here is derived from an EMBL/GenBank/DDBJ whole genome shotgun (WGS) entry which is preliminary data.</text>
</comment>
<dbReference type="RefSeq" id="WP_147800032.1">
    <property type="nucleotide sequence ID" value="NZ_VPFL01000012.1"/>
</dbReference>
<proteinExistence type="predicted"/>
<organism evidence="1 2">
    <name type="scientific">Pelomicrobium methylotrophicum</name>
    <dbReference type="NCBI Taxonomy" id="2602750"/>
    <lineage>
        <taxon>Bacteria</taxon>
        <taxon>Pseudomonadati</taxon>
        <taxon>Pseudomonadota</taxon>
        <taxon>Hydrogenophilia</taxon>
        <taxon>Hydrogenophilia incertae sedis</taxon>
        <taxon>Pelomicrobium</taxon>
    </lineage>
</organism>
<gene>
    <name evidence="1" type="ORF">FR698_09855</name>
</gene>
<dbReference type="EMBL" id="VPFL01000012">
    <property type="protein sequence ID" value="TXF11633.1"/>
    <property type="molecule type" value="Genomic_DNA"/>
</dbReference>
<sequence length="66" mass="7475">MEIKEFEERGRFIAAAWSGEPDPETISRTRARVIHAIAKMDEPEAKYVFFGLAEALGVLRDVPQAR</sequence>
<dbReference type="OrthoDB" id="9798934at2"/>
<protein>
    <submittedName>
        <fullName evidence="1">Uncharacterized protein</fullName>
    </submittedName>
</protein>